<dbReference type="Gene3D" id="1.10.490.10">
    <property type="entry name" value="Globins"/>
    <property type="match status" value="1"/>
</dbReference>
<dbReference type="GO" id="GO:0020037">
    <property type="term" value="F:heme binding"/>
    <property type="evidence" value="ECO:0007669"/>
    <property type="project" value="InterPro"/>
</dbReference>
<evidence type="ECO:0000313" key="8">
    <source>
        <dbReference type="Proteomes" id="UP000468638"/>
    </source>
</evidence>
<evidence type="ECO:0000256" key="3">
    <source>
        <dbReference type="SAM" id="Coils"/>
    </source>
</evidence>
<dbReference type="InterPro" id="IPR044398">
    <property type="entry name" value="Globin-sensor_dom"/>
</dbReference>
<dbReference type="SUPFAM" id="SSF46458">
    <property type="entry name" value="Globin-like"/>
    <property type="match status" value="1"/>
</dbReference>
<evidence type="ECO:0000259" key="6">
    <source>
        <dbReference type="PROSITE" id="PS50111"/>
    </source>
</evidence>
<accession>A0A6I5A3D3</accession>
<dbReference type="Pfam" id="PF00015">
    <property type="entry name" value="MCPsignal"/>
    <property type="match status" value="1"/>
</dbReference>
<dbReference type="AlphaFoldDB" id="A0A6I5A3D3"/>
<sequence length="493" mass="56269">MNIFFIFIQKSEDTLQPSFLMRLSTRFQEKIFLQNTGIGIVIMGIFVKIVEIGGKEDVMKFRMLGKHQQVSASIFDVELDSQSVTLDVPGSLQKQVNSIGLTKQDLQVIRTLHPMVQEHLEVITEDFYDNITSQGELLEIIEKHSSVERLKQTLKVHIEELFEGKIDQSFIEKRYRIAHMHVKVGLETKWYIAAFQNLLNSLIDIFKAYIHHPNDIIQAIHSTTKLMNFEQQIVLESYEQEHQRIRDEHKTHTLNLQHQSSSIAQELAAISEQTNASLKELISQSHNVVDMANTGTELSLKTQKTSEQGKKQLGEQHQNMSRMKTSMNEIGEKANNLNEVSKRITEVIDIVKGIAEQTNLLALNASIESARAGEYGKGFAVVANEIRKLSEQTKDSTHTVSQLIQEVNTQSSHVTTSIEEIDQYVEFERESLSKTDEYFVKILEDMEKTLSQNKTIEQEMKQLLDVITEIENASSEVASSADRLTETTNQFED</sequence>
<protein>
    <submittedName>
        <fullName evidence="7">Globin-coupled sensor protein</fullName>
    </submittedName>
</protein>
<comment type="caution">
    <text evidence="7">The sequence shown here is derived from an EMBL/GenBank/DDBJ whole genome shotgun (WGS) entry which is preliminary data.</text>
</comment>
<dbReference type="GO" id="GO:0019825">
    <property type="term" value="F:oxygen binding"/>
    <property type="evidence" value="ECO:0007669"/>
    <property type="project" value="InterPro"/>
</dbReference>
<feature type="region of interest" description="Disordered" evidence="4">
    <location>
        <begin position="301"/>
        <end position="320"/>
    </location>
</feature>
<feature type="transmembrane region" description="Helical" evidence="5">
    <location>
        <begin position="31"/>
        <end position="50"/>
    </location>
</feature>
<dbReference type="InterPro" id="IPR039379">
    <property type="entry name" value="Protoglobin_sensor_dom"/>
</dbReference>
<dbReference type="PANTHER" id="PTHR32089">
    <property type="entry name" value="METHYL-ACCEPTING CHEMOTAXIS PROTEIN MCPB"/>
    <property type="match status" value="1"/>
</dbReference>
<evidence type="ECO:0000256" key="2">
    <source>
        <dbReference type="PROSITE-ProRule" id="PRU00284"/>
    </source>
</evidence>
<organism evidence="7 8">
    <name type="scientific">Pontibacillus yanchengensis</name>
    <dbReference type="NCBI Taxonomy" id="462910"/>
    <lineage>
        <taxon>Bacteria</taxon>
        <taxon>Bacillati</taxon>
        <taxon>Bacillota</taxon>
        <taxon>Bacilli</taxon>
        <taxon>Bacillales</taxon>
        <taxon>Bacillaceae</taxon>
        <taxon>Pontibacillus</taxon>
    </lineage>
</organism>
<dbReference type="Proteomes" id="UP000468638">
    <property type="component" value="Unassembled WGS sequence"/>
</dbReference>
<dbReference type="SUPFAM" id="SSF58104">
    <property type="entry name" value="Methyl-accepting chemotaxis protein (MCP) signaling domain"/>
    <property type="match status" value="1"/>
</dbReference>
<dbReference type="CDD" id="cd01068">
    <property type="entry name" value="globin_sensor"/>
    <property type="match status" value="1"/>
</dbReference>
<dbReference type="InterPro" id="IPR012292">
    <property type="entry name" value="Globin/Proto"/>
</dbReference>
<dbReference type="GO" id="GO:0016020">
    <property type="term" value="C:membrane"/>
    <property type="evidence" value="ECO:0007669"/>
    <property type="project" value="InterPro"/>
</dbReference>
<feature type="domain" description="Methyl-accepting transducer" evidence="6">
    <location>
        <begin position="258"/>
        <end position="478"/>
    </location>
</feature>
<evidence type="ECO:0000256" key="5">
    <source>
        <dbReference type="SAM" id="Phobius"/>
    </source>
</evidence>
<name>A0A6I5A3D3_9BACI</name>
<evidence type="ECO:0000256" key="4">
    <source>
        <dbReference type="SAM" id="MobiDB-lite"/>
    </source>
</evidence>
<reference evidence="7 8" key="1">
    <citation type="submission" date="2019-11" db="EMBL/GenBank/DDBJ databases">
        <title>Genome sequences of 17 halophilic strains isolated from different environments.</title>
        <authorList>
            <person name="Furrow R.E."/>
        </authorList>
    </citation>
    <scope>NUCLEOTIDE SEQUENCE [LARGE SCALE GENOMIC DNA]</scope>
    <source>
        <strain evidence="7 8">22514_16_FS</strain>
    </source>
</reference>
<evidence type="ECO:0000313" key="7">
    <source>
        <dbReference type="EMBL" id="MYL33931.1"/>
    </source>
</evidence>
<dbReference type="EMBL" id="WMEQ01000006">
    <property type="protein sequence ID" value="MYL33931.1"/>
    <property type="molecule type" value="Genomic_DNA"/>
</dbReference>
<keyword evidence="5" id="KW-1133">Transmembrane helix</keyword>
<dbReference type="Gene3D" id="1.10.287.950">
    <property type="entry name" value="Methyl-accepting chemotaxis protein"/>
    <property type="match status" value="1"/>
</dbReference>
<keyword evidence="5" id="KW-0812">Transmembrane</keyword>
<gene>
    <name evidence="7" type="ORF">GLW05_10000</name>
</gene>
<dbReference type="SMART" id="SM00283">
    <property type="entry name" value="MA"/>
    <property type="match status" value="1"/>
</dbReference>
<evidence type="ECO:0000256" key="1">
    <source>
        <dbReference type="ARBA" id="ARBA00023224"/>
    </source>
</evidence>
<dbReference type="Pfam" id="PF11563">
    <property type="entry name" value="Protoglobin"/>
    <property type="match status" value="1"/>
</dbReference>
<dbReference type="PANTHER" id="PTHR32089:SF118">
    <property type="entry name" value="HEME-BASED AEROTACTIC TRANSDUCER HEMAT"/>
    <property type="match status" value="1"/>
</dbReference>
<feature type="coiled-coil region" evidence="3">
    <location>
        <begin position="446"/>
        <end position="476"/>
    </location>
</feature>
<dbReference type="InterPro" id="IPR004089">
    <property type="entry name" value="MCPsignal_dom"/>
</dbReference>
<keyword evidence="5" id="KW-0472">Membrane</keyword>
<dbReference type="GO" id="GO:0007165">
    <property type="term" value="P:signal transduction"/>
    <property type="evidence" value="ECO:0007669"/>
    <property type="project" value="UniProtKB-KW"/>
</dbReference>
<dbReference type="PROSITE" id="PS50111">
    <property type="entry name" value="CHEMOTAXIS_TRANSDUC_2"/>
    <property type="match status" value="1"/>
</dbReference>
<proteinExistence type="predicted"/>
<keyword evidence="3" id="KW-0175">Coiled coil</keyword>
<keyword evidence="1 2" id="KW-0807">Transducer</keyword>
<dbReference type="InterPro" id="IPR009050">
    <property type="entry name" value="Globin-like_sf"/>
</dbReference>